<feature type="region of interest" description="Disordered" evidence="1">
    <location>
        <begin position="58"/>
        <end position="101"/>
    </location>
</feature>
<evidence type="ECO:0000259" key="2">
    <source>
        <dbReference type="SMART" id="SM00834"/>
    </source>
</evidence>
<name>A0A455T1L2_9CHLR</name>
<feature type="compositionally biased region" description="Low complexity" evidence="1">
    <location>
        <begin position="59"/>
        <end position="89"/>
    </location>
</feature>
<dbReference type="SMART" id="SM00834">
    <property type="entry name" value="CxxC_CXXC_SSSS"/>
    <property type="match status" value="1"/>
</dbReference>
<evidence type="ECO:0000313" key="3">
    <source>
        <dbReference type="EMBL" id="BBH94523.1"/>
    </source>
</evidence>
<dbReference type="PANTHER" id="PTHR34404:SF2">
    <property type="entry name" value="CONSERVED SERINE RICH PROTEIN"/>
    <property type="match status" value="1"/>
</dbReference>
<reference evidence="3" key="1">
    <citation type="submission" date="2018-12" db="EMBL/GenBank/DDBJ databases">
        <title>Novel natural products biosynthetic potential of the class Ktedonobacteria.</title>
        <authorList>
            <person name="Zheng Y."/>
            <person name="Saitou A."/>
            <person name="Wang C.M."/>
            <person name="Toyoda A."/>
            <person name="Minakuchi Y."/>
            <person name="Sekiguchi Y."/>
            <person name="Ueda K."/>
            <person name="Takano H."/>
            <person name="Sakai Y."/>
            <person name="Yokota A."/>
            <person name="Yabe S."/>
        </authorList>
    </citation>
    <scope>NUCLEOTIDE SEQUENCE</scope>
    <source>
        <strain evidence="3">A3-2</strain>
    </source>
</reference>
<dbReference type="NCBIfam" id="TIGR02605">
    <property type="entry name" value="CxxC_CxxC_SSSS"/>
    <property type="match status" value="1"/>
</dbReference>
<dbReference type="Pfam" id="PF09723">
    <property type="entry name" value="Zn_ribbon_8"/>
    <property type="match status" value="1"/>
</dbReference>
<sequence length="101" mass="10691">MPTYEYACRACEHRFEIWQKITDDPLTVCPQCGGEIHRVLFPTGIVFKGHGFYKTDYNGSHSNGSSSAQSESSKSSESSSSSAATSEGSGKAPVASSSSSS</sequence>
<organism evidence="3">
    <name type="scientific">Thermogemmatispora argillosa</name>
    <dbReference type="NCBI Taxonomy" id="2045280"/>
    <lineage>
        <taxon>Bacteria</taxon>
        <taxon>Bacillati</taxon>
        <taxon>Chloroflexota</taxon>
        <taxon>Ktedonobacteria</taxon>
        <taxon>Thermogemmatisporales</taxon>
        <taxon>Thermogemmatisporaceae</taxon>
        <taxon>Thermogemmatispora</taxon>
    </lineage>
</organism>
<gene>
    <name evidence="3" type="ORF">KTA_27220</name>
</gene>
<dbReference type="PANTHER" id="PTHR34404">
    <property type="entry name" value="REGULATORY PROTEIN, FMDB FAMILY"/>
    <property type="match status" value="1"/>
</dbReference>
<proteinExistence type="predicted"/>
<feature type="domain" description="Putative regulatory protein FmdB zinc ribbon" evidence="2">
    <location>
        <begin position="1"/>
        <end position="41"/>
    </location>
</feature>
<dbReference type="EMBL" id="AP019377">
    <property type="protein sequence ID" value="BBH94523.1"/>
    <property type="molecule type" value="Genomic_DNA"/>
</dbReference>
<protein>
    <recommendedName>
        <fullName evidence="2">Putative regulatory protein FmdB zinc ribbon domain-containing protein</fullName>
    </recommendedName>
</protein>
<dbReference type="InterPro" id="IPR013429">
    <property type="entry name" value="Regulatory_FmdB_Zinc_ribbon"/>
</dbReference>
<evidence type="ECO:0000256" key="1">
    <source>
        <dbReference type="SAM" id="MobiDB-lite"/>
    </source>
</evidence>
<accession>A0A455T1L2</accession>
<dbReference type="AlphaFoldDB" id="A0A455T1L2"/>